<dbReference type="PANTHER" id="PTHR45890">
    <property type="entry name" value="AARF DOMAIN CONTAINING KINASE 2 (PREDICTED)"/>
    <property type="match status" value="1"/>
</dbReference>
<dbReference type="Pfam" id="PF03109">
    <property type="entry name" value="ABC1"/>
    <property type="match status" value="1"/>
</dbReference>
<dbReference type="EMBL" id="BLPF01000002">
    <property type="protein sequence ID" value="GFJ81530.1"/>
    <property type="molecule type" value="Genomic_DNA"/>
</dbReference>
<comment type="caution">
    <text evidence="2">The sequence shown here is derived from an EMBL/GenBank/DDBJ whole genome shotgun (WGS) entry which is preliminary data.</text>
</comment>
<evidence type="ECO:0000313" key="2">
    <source>
        <dbReference type="EMBL" id="GFJ81530.1"/>
    </source>
</evidence>
<dbReference type="Gene3D" id="1.10.510.10">
    <property type="entry name" value="Transferase(Phosphotransferase) domain 1"/>
    <property type="match status" value="1"/>
</dbReference>
<dbReference type="GO" id="GO:0005524">
    <property type="term" value="F:ATP binding"/>
    <property type="evidence" value="ECO:0007669"/>
    <property type="project" value="InterPro"/>
</dbReference>
<dbReference type="SUPFAM" id="SSF56112">
    <property type="entry name" value="Protein kinase-like (PK-like)"/>
    <property type="match status" value="1"/>
</dbReference>
<feature type="domain" description="Protein kinase" evidence="1">
    <location>
        <begin position="85"/>
        <end position="401"/>
    </location>
</feature>
<gene>
    <name evidence="2" type="ORF">Phou_057100</name>
</gene>
<dbReference type="InterPro" id="IPR011009">
    <property type="entry name" value="Kinase-like_dom_sf"/>
</dbReference>
<keyword evidence="3" id="KW-1185">Reference proteome</keyword>
<reference evidence="2 3" key="2">
    <citation type="submission" date="2020-03" db="EMBL/GenBank/DDBJ databases">
        <authorList>
            <person name="Ichikawa N."/>
            <person name="Kimura A."/>
            <person name="Kitahashi Y."/>
            <person name="Uohara A."/>
        </authorList>
    </citation>
    <scope>NUCLEOTIDE SEQUENCE [LARGE SCALE GENOMIC DNA]</scope>
    <source>
        <strain evidence="2 3">NBRC 108639</strain>
    </source>
</reference>
<dbReference type="InterPro" id="IPR004147">
    <property type="entry name" value="ABC1_dom"/>
</dbReference>
<dbReference type="AlphaFoldDB" id="A0A6V8KDK6"/>
<protein>
    <recommendedName>
        <fullName evidence="1">Protein kinase domain-containing protein</fullName>
    </recommendedName>
</protein>
<sequence length="401" mass="44264">MLRIVRGRTAAAGFFYRRLVRQVERLGPAFVKFGQIIGTRRDILPPLLCDELGQLHDRVRPMTRRQASAALADVYGPELHRIFAEVEPEPVASGSVAGVYRATLTDGRLVAVKLRRPDIRRRMTLDLAILHGLGKFAERLPPARGVPVGELTGFICTAILGQLDFAAERDNLATLVRNFDDAEYVWVPEPVTELCRPQCLVMEYIPDLAAAPVSTISAARRPQLALRMLSAVYQMLFLDGFVHCDLHPGNVYLRGPRVVILDAGFSVRLNPTVRRQFAEFFLGLALGRGPRCGEVVVESAVRLAPDADVAGFVASVAELVHRNSGVPAKDFELMRFGTDLFTLQRDYGLYAASEFVFPLMSLLVIEHTVRELDPEVDFQAAARPMLLKAAAATAHLSRPSA</sequence>
<dbReference type="InterPro" id="IPR052402">
    <property type="entry name" value="ADCK_kinase"/>
</dbReference>
<dbReference type="PANTHER" id="PTHR45890:SF1">
    <property type="entry name" value="AARF DOMAIN CONTAINING KINASE 2"/>
    <property type="match status" value="1"/>
</dbReference>
<reference evidence="2 3" key="1">
    <citation type="submission" date="2020-03" db="EMBL/GenBank/DDBJ databases">
        <title>Whole genome shotgun sequence of Phytohabitans houttuyneae NBRC 108639.</title>
        <authorList>
            <person name="Komaki H."/>
            <person name="Tamura T."/>
        </authorList>
    </citation>
    <scope>NUCLEOTIDE SEQUENCE [LARGE SCALE GENOMIC DNA]</scope>
    <source>
        <strain evidence="2 3">NBRC 108639</strain>
    </source>
</reference>
<name>A0A6V8KDK6_9ACTN</name>
<accession>A0A6V8KDK6</accession>
<evidence type="ECO:0000313" key="3">
    <source>
        <dbReference type="Proteomes" id="UP000482800"/>
    </source>
</evidence>
<dbReference type="InterPro" id="IPR000719">
    <property type="entry name" value="Prot_kinase_dom"/>
</dbReference>
<dbReference type="GO" id="GO:0004672">
    <property type="term" value="F:protein kinase activity"/>
    <property type="evidence" value="ECO:0007669"/>
    <property type="project" value="InterPro"/>
</dbReference>
<proteinExistence type="predicted"/>
<organism evidence="2 3">
    <name type="scientific">Phytohabitans houttuyneae</name>
    <dbReference type="NCBI Taxonomy" id="1076126"/>
    <lineage>
        <taxon>Bacteria</taxon>
        <taxon>Bacillati</taxon>
        <taxon>Actinomycetota</taxon>
        <taxon>Actinomycetes</taxon>
        <taxon>Micromonosporales</taxon>
        <taxon>Micromonosporaceae</taxon>
    </lineage>
</organism>
<dbReference type="CDD" id="cd05121">
    <property type="entry name" value="ABC1_ADCK3-like"/>
    <property type="match status" value="1"/>
</dbReference>
<dbReference type="PROSITE" id="PS50011">
    <property type="entry name" value="PROTEIN_KINASE_DOM"/>
    <property type="match status" value="1"/>
</dbReference>
<dbReference type="Proteomes" id="UP000482800">
    <property type="component" value="Unassembled WGS sequence"/>
</dbReference>
<evidence type="ECO:0000259" key="1">
    <source>
        <dbReference type="PROSITE" id="PS50011"/>
    </source>
</evidence>
<dbReference type="SMART" id="SM00220">
    <property type="entry name" value="S_TKc"/>
    <property type="match status" value="1"/>
</dbReference>